<accession>A0A7K1TEE4</accession>
<dbReference type="AlphaFoldDB" id="A0A7K1TEE4"/>
<dbReference type="EMBL" id="WQKZ01000002">
    <property type="protein sequence ID" value="MVN76770.1"/>
    <property type="molecule type" value="Genomic_DNA"/>
</dbReference>
<dbReference type="InterPro" id="IPR052735">
    <property type="entry name" value="NAD_biosynth-regulator"/>
</dbReference>
<gene>
    <name evidence="2" type="ORF">GO988_10595</name>
</gene>
<dbReference type="InterPro" id="IPR038727">
    <property type="entry name" value="NadR/Ttd14_AAA_dom"/>
</dbReference>
<dbReference type="SUPFAM" id="SSF52540">
    <property type="entry name" value="P-loop containing nucleoside triphosphate hydrolases"/>
    <property type="match status" value="1"/>
</dbReference>
<evidence type="ECO:0000259" key="1">
    <source>
        <dbReference type="Pfam" id="PF13521"/>
    </source>
</evidence>
<dbReference type="RefSeq" id="WP_157565001.1">
    <property type="nucleotide sequence ID" value="NZ_WQKZ01000002.1"/>
</dbReference>
<comment type="caution">
    <text evidence="2">The sequence shown here is derived from an EMBL/GenBank/DDBJ whole genome shotgun (WGS) entry which is preliminary data.</text>
</comment>
<organism evidence="2 3">
    <name type="scientific">Hymenobacter ginkgonis</name>
    <dbReference type="NCBI Taxonomy" id="2682976"/>
    <lineage>
        <taxon>Bacteria</taxon>
        <taxon>Pseudomonadati</taxon>
        <taxon>Bacteroidota</taxon>
        <taxon>Cytophagia</taxon>
        <taxon>Cytophagales</taxon>
        <taxon>Hymenobacteraceae</taxon>
        <taxon>Hymenobacter</taxon>
    </lineage>
</organism>
<dbReference type="Proteomes" id="UP000441336">
    <property type="component" value="Unassembled WGS sequence"/>
</dbReference>
<reference evidence="2 3" key="1">
    <citation type="submission" date="2019-12" db="EMBL/GenBank/DDBJ databases">
        <title>Hymenobacter sp. HMF4947 Genome sequencing and assembly.</title>
        <authorList>
            <person name="Kang H."/>
            <person name="Cha I."/>
            <person name="Kim H."/>
            <person name="Joh K."/>
        </authorList>
    </citation>
    <scope>NUCLEOTIDE SEQUENCE [LARGE SCALE GENOMIC DNA]</scope>
    <source>
        <strain evidence="2 3">HMF4947</strain>
    </source>
</reference>
<dbReference type="Pfam" id="PF13521">
    <property type="entry name" value="AAA_28"/>
    <property type="match status" value="1"/>
</dbReference>
<feature type="domain" description="NadR/Ttd14 AAA" evidence="1">
    <location>
        <begin position="9"/>
        <end position="165"/>
    </location>
</feature>
<keyword evidence="3" id="KW-1185">Reference proteome</keyword>
<dbReference type="PANTHER" id="PTHR37512">
    <property type="entry name" value="TRIFUNCTIONAL NAD BIOSYNTHESIS/REGULATOR PROTEIN NADR"/>
    <property type="match status" value="1"/>
</dbReference>
<evidence type="ECO:0000313" key="2">
    <source>
        <dbReference type="EMBL" id="MVN76770.1"/>
    </source>
</evidence>
<dbReference type="InterPro" id="IPR027417">
    <property type="entry name" value="P-loop_NTPase"/>
</dbReference>
<proteinExistence type="predicted"/>
<dbReference type="PANTHER" id="PTHR37512:SF1">
    <property type="entry name" value="NADR_TTD14 AAA DOMAIN-CONTAINING PROTEIN"/>
    <property type="match status" value="1"/>
</dbReference>
<protein>
    <submittedName>
        <fullName evidence="2">AAA family ATPase</fullName>
    </submittedName>
</protein>
<name>A0A7K1TEE4_9BACT</name>
<evidence type="ECO:0000313" key="3">
    <source>
        <dbReference type="Proteomes" id="UP000441336"/>
    </source>
</evidence>
<dbReference type="Gene3D" id="3.40.50.300">
    <property type="entry name" value="P-loop containing nucleotide triphosphate hydrolases"/>
    <property type="match status" value="1"/>
</dbReference>
<sequence length="177" mass="19305">MTEKETLQRISLTGPESAGKSTLAAQLAAHYGTTFVPEFARAYLETHGPAYTLPDLEAIARGQLAAEDQAAAHATSRLFCDTDLLVIKIWAENAFGTCPAWVLAELARPRYVLTLLLASDLPWAPDPLREHPDPAQRKHFYNLYRAELVGRSWPFAEISGAPAQRFAQACAAVEGVG</sequence>